<dbReference type="RefSeq" id="XP_056510267.1">
    <property type="nucleotide sequence ID" value="XM_056657467.1"/>
</dbReference>
<dbReference type="PANTHER" id="PTHR30502:SF0">
    <property type="entry name" value="PHOSPHOENOLPYRUVATE CARBOXYLASE FAMILY PROTEIN"/>
    <property type="match status" value="1"/>
</dbReference>
<proteinExistence type="inferred from homology"/>
<reference evidence="5" key="2">
    <citation type="journal article" date="2023" name="IMA Fungus">
        <title>Comparative genomic study of the Penicillium genus elucidates a diverse pangenome and 15 lateral gene transfer events.</title>
        <authorList>
            <person name="Petersen C."/>
            <person name="Sorensen T."/>
            <person name="Nielsen M.R."/>
            <person name="Sondergaard T.E."/>
            <person name="Sorensen J.L."/>
            <person name="Fitzpatrick D.A."/>
            <person name="Frisvad J.C."/>
            <person name="Nielsen K.L."/>
        </authorList>
    </citation>
    <scope>NUCLEOTIDE SEQUENCE</scope>
    <source>
        <strain evidence="5">IBT 34128</strain>
    </source>
</reference>
<dbReference type="Proteomes" id="UP001141434">
    <property type="component" value="Unassembled WGS sequence"/>
</dbReference>
<comment type="similarity">
    <text evidence="1">Belongs to the HpcH/HpaI aldolase family.</text>
</comment>
<organism evidence="5 6">
    <name type="scientific">Penicillium alfredii</name>
    <dbReference type="NCBI Taxonomy" id="1506179"/>
    <lineage>
        <taxon>Eukaryota</taxon>
        <taxon>Fungi</taxon>
        <taxon>Dikarya</taxon>
        <taxon>Ascomycota</taxon>
        <taxon>Pezizomycotina</taxon>
        <taxon>Eurotiomycetes</taxon>
        <taxon>Eurotiomycetidae</taxon>
        <taxon>Eurotiales</taxon>
        <taxon>Aspergillaceae</taxon>
        <taxon>Penicillium</taxon>
    </lineage>
</organism>
<dbReference type="InterPro" id="IPR050251">
    <property type="entry name" value="HpcH-HpaI_aldolase"/>
</dbReference>
<accession>A0A9W9K437</accession>
<dbReference type="PANTHER" id="PTHR30502">
    <property type="entry name" value="2-KETO-3-DEOXY-L-RHAMNONATE ALDOLASE"/>
    <property type="match status" value="1"/>
</dbReference>
<evidence type="ECO:0000259" key="4">
    <source>
        <dbReference type="Pfam" id="PF03328"/>
    </source>
</evidence>
<dbReference type="AlphaFoldDB" id="A0A9W9K437"/>
<dbReference type="GeneID" id="81396636"/>
<feature type="domain" description="HpcH/HpaI aldolase/citrate lyase" evidence="4">
    <location>
        <begin position="26"/>
        <end position="212"/>
    </location>
</feature>
<dbReference type="OrthoDB" id="1621678at2759"/>
<keyword evidence="6" id="KW-1185">Reference proteome</keyword>
<evidence type="ECO:0000313" key="5">
    <source>
        <dbReference type="EMBL" id="KAJ5092070.1"/>
    </source>
</evidence>
<dbReference type="GO" id="GO:0005737">
    <property type="term" value="C:cytoplasm"/>
    <property type="evidence" value="ECO:0007669"/>
    <property type="project" value="TreeGrafter"/>
</dbReference>
<dbReference type="InterPro" id="IPR015813">
    <property type="entry name" value="Pyrv/PenolPyrv_kinase-like_dom"/>
</dbReference>
<dbReference type="GO" id="GO:0046872">
    <property type="term" value="F:metal ion binding"/>
    <property type="evidence" value="ECO:0007669"/>
    <property type="project" value="UniProtKB-KW"/>
</dbReference>
<comment type="caution">
    <text evidence="5">The sequence shown here is derived from an EMBL/GenBank/DDBJ whole genome shotgun (WGS) entry which is preliminary data.</text>
</comment>
<dbReference type="Gene3D" id="3.20.20.60">
    <property type="entry name" value="Phosphoenolpyruvate-binding domains"/>
    <property type="match status" value="1"/>
</dbReference>
<dbReference type="InterPro" id="IPR005000">
    <property type="entry name" value="Aldolase/citrate-lyase_domain"/>
</dbReference>
<dbReference type="Pfam" id="PF03328">
    <property type="entry name" value="HpcH_HpaI"/>
    <property type="match status" value="1"/>
</dbReference>
<dbReference type="GO" id="GO:0016832">
    <property type="term" value="F:aldehyde-lyase activity"/>
    <property type="evidence" value="ECO:0007669"/>
    <property type="project" value="TreeGrafter"/>
</dbReference>
<dbReference type="InterPro" id="IPR040442">
    <property type="entry name" value="Pyrv_kinase-like_dom_sf"/>
</dbReference>
<dbReference type="SUPFAM" id="SSF51621">
    <property type="entry name" value="Phosphoenolpyruvate/pyruvate domain"/>
    <property type="match status" value="1"/>
</dbReference>
<name>A0A9W9K437_9EURO</name>
<gene>
    <name evidence="5" type="ORF">NUU61_006940</name>
</gene>
<evidence type="ECO:0000256" key="2">
    <source>
        <dbReference type="ARBA" id="ARBA00022723"/>
    </source>
</evidence>
<keyword evidence="2" id="KW-0479">Metal-binding</keyword>
<sequence length="269" mass="29325">MTLYSNKLQTSAASNKLCKAFGIKVSANTQVVQIAHNAGFDSLFIDLEHGWLSLEETRNLCHFGLLAGITPFVRVPHQCGNGFVQRILDGGAMGIIFPHIHSAADAEEAVRICKYPPRGCRSMTGQLPQFEMKPQTPEEIIGKSNKFSSTVFAMIESRSAVERAEEIAAVDGVDVILIGSLDLSIDLGVPAQFESDTYRRAVETVSKACRACEKIFGIAGIYDKPAIQDWAINELRARFMLVQQDISLIARGGVEAVRAVPTVKGSKEI</sequence>
<reference evidence="5" key="1">
    <citation type="submission" date="2022-11" db="EMBL/GenBank/DDBJ databases">
        <authorList>
            <person name="Petersen C."/>
        </authorList>
    </citation>
    <scope>NUCLEOTIDE SEQUENCE</scope>
    <source>
        <strain evidence="5">IBT 34128</strain>
    </source>
</reference>
<evidence type="ECO:0000313" key="6">
    <source>
        <dbReference type="Proteomes" id="UP001141434"/>
    </source>
</evidence>
<evidence type="ECO:0000256" key="3">
    <source>
        <dbReference type="ARBA" id="ARBA00023239"/>
    </source>
</evidence>
<evidence type="ECO:0000256" key="1">
    <source>
        <dbReference type="ARBA" id="ARBA00005568"/>
    </source>
</evidence>
<dbReference type="EMBL" id="JAPMSZ010000009">
    <property type="protein sequence ID" value="KAJ5092070.1"/>
    <property type="molecule type" value="Genomic_DNA"/>
</dbReference>
<keyword evidence="3" id="KW-0456">Lyase</keyword>
<protein>
    <recommendedName>
        <fullName evidence="4">HpcH/HpaI aldolase/citrate lyase domain-containing protein</fullName>
    </recommendedName>
</protein>